<evidence type="ECO:0000313" key="1">
    <source>
        <dbReference type="EMBL" id="MEM5423672.1"/>
    </source>
</evidence>
<sequence length="361" mass="39470">MHRLREVSRGDSQSCANADEKRRMTMSVRVRLFALCFLFAVPLAAFTHEQTLLEYADQCVKEIGEIPPFNCNDGTDIPITIDGKPPGPNESPTRCDKPSLLSPTSEAKGQCIPFSKILNLSRGNTQISAYCRRDALRPDNDPHYDGVVVVMHHSGNGKTCWFEAKPQPKSQASVSASGGFVATRVPPPNERKPPAGHTSAVEFWATPAVVASEKPTCLQCHDAGPFIFSPYIGQVWDKVPTDPWGKYSSIGQAFSSFHLMTMSTPGNTCIGCHRIGSEQSCTAFLGLSVGNQKAPGNDRLANSYPWDHWMPTDNAMSNEQWDKANLASVKALLDCCKDAAHKDPNCTFTPMPSSSNNRSLH</sequence>
<evidence type="ECO:0008006" key="3">
    <source>
        <dbReference type="Google" id="ProtNLM"/>
    </source>
</evidence>
<dbReference type="SUPFAM" id="SSF48695">
    <property type="entry name" value="Multiheme cytochromes"/>
    <property type="match status" value="2"/>
</dbReference>
<dbReference type="EMBL" id="JAYMRV010000006">
    <property type="protein sequence ID" value="MEM5423672.1"/>
    <property type="molecule type" value="Genomic_DNA"/>
</dbReference>
<dbReference type="RefSeq" id="WP_342948366.1">
    <property type="nucleotide sequence ID" value="NZ_JAYMRV010000006.1"/>
</dbReference>
<accession>A0ABU9RUC7</accession>
<reference evidence="1 2" key="1">
    <citation type="submission" date="2024-01" db="EMBL/GenBank/DDBJ databases">
        <title>The diversity of rhizobia nodulating Mimosa spp. in eleven states of Brazil covering several biomes is determined by host plant, location, and edaphic factors.</title>
        <authorList>
            <person name="Rouws L."/>
            <person name="Barauna A."/>
            <person name="Beukes C."/>
            <person name="De Faria S.M."/>
            <person name="Gross E."/>
            <person name="Dos Reis Junior F.B."/>
            <person name="Simon M."/>
            <person name="Maluk M."/>
            <person name="Odee D.W."/>
            <person name="Kenicer G."/>
            <person name="Young J.P.W."/>
            <person name="Reis V.M."/>
            <person name="Zilli J."/>
            <person name="James E.K."/>
        </authorList>
    </citation>
    <scope>NUCLEOTIDE SEQUENCE [LARGE SCALE GENOMIC DNA]</scope>
    <source>
        <strain evidence="1 2">JPY167</strain>
    </source>
</reference>
<proteinExistence type="predicted"/>
<gene>
    <name evidence="1" type="ORF">VSR73_21705</name>
</gene>
<keyword evidence="2" id="KW-1185">Reference proteome</keyword>
<organism evidence="1 2">
    <name type="scientific">Paraburkholderia ferrariae</name>
    <dbReference type="NCBI Taxonomy" id="386056"/>
    <lineage>
        <taxon>Bacteria</taxon>
        <taxon>Pseudomonadati</taxon>
        <taxon>Pseudomonadota</taxon>
        <taxon>Betaproteobacteria</taxon>
        <taxon>Burkholderiales</taxon>
        <taxon>Burkholderiaceae</taxon>
        <taxon>Paraburkholderia</taxon>
    </lineage>
</organism>
<comment type="caution">
    <text evidence="1">The sequence shown here is derived from an EMBL/GenBank/DDBJ whole genome shotgun (WGS) entry which is preliminary data.</text>
</comment>
<name>A0ABU9RUC7_9BURK</name>
<dbReference type="Proteomes" id="UP001489897">
    <property type="component" value="Unassembled WGS sequence"/>
</dbReference>
<protein>
    <recommendedName>
        <fullName evidence="3">Cytochrome c domain-containing protein</fullName>
    </recommendedName>
</protein>
<evidence type="ECO:0000313" key="2">
    <source>
        <dbReference type="Proteomes" id="UP001489897"/>
    </source>
</evidence>
<dbReference type="InterPro" id="IPR036280">
    <property type="entry name" value="Multihaem_cyt_sf"/>
</dbReference>